<evidence type="ECO:0000313" key="3">
    <source>
        <dbReference type="EMBL" id="KAK2597210.1"/>
    </source>
</evidence>
<dbReference type="AlphaFoldDB" id="A0AAD9S322"/>
<dbReference type="EMBL" id="JAUJFL010000010">
    <property type="protein sequence ID" value="KAK2597210.1"/>
    <property type="molecule type" value="Genomic_DNA"/>
</dbReference>
<name>A0AAD9S322_PHOAM</name>
<evidence type="ECO:0000256" key="2">
    <source>
        <dbReference type="SAM" id="MobiDB-lite"/>
    </source>
</evidence>
<feature type="region of interest" description="Disordered" evidence="2">
    <location>
        <begin position="1"/>
        <end position="25"/>
    </location>
</feature>
<comment type="caution">
    <text evidence="3">The sequence shown here is derived from an EMBL/GenBank/DDBJ whole genome shotgun (WGS) entry which is preliminary data.</text>
</comment>
<gene>
    <name evidence="3" type="ORF">N8I77_013071</name>
</gene>
<proteinExistence type="predicted"/>
<feature type="region of interest" description="Disordered" evidence="2">
    <location>
        <begin position="98"/>
        <end position="147"/>
    </location>
</feature>
<sequence>MNVDATELPSSPVHAKQPTFDKNNHQEISACRVEGRLSRLRIEDEQPDTVHDAMEGQQPSAVFQVEADGGCEAENIHVNRGPNNTIDLFGGIQHSELNCASSDGESEDYGSEGGESDDEMQDSNEGGELPIQGATDIEGDDQDGNEAAINNLSTVNTAEEIRQPSDDPHEWIKVASHADSYIDLDDEERGIFVDFDEEPDVEDDEEMLTHEQDNEIEEDVGVGFGSMNAFAYPDTSSIIRLHLDSQNKQSFATLNELLSSNNAPGRGLYSVEKVLEHEEGRVAELEEQMRYIEAELQEVTGRKNKANNIVESACATFTKARAAAGISERLWEEYEAFCESLEPKFGNRGGWSVTCFENHSGSYVQWDPDLNLFVESAEMPLGSCNFRCEAGTVKSMGKTEYVVEFWPVANPEPRMQTATTWEDQYPDLYKLAFKAAGDKSRDNTIAKELLQSLPTHNLPFSGGWLFEYVSEPSRTRHPVMSRRWSYRTACRIHVDGRQDQAGIEVKTEFGDQDVKMEDD</sequence>
<evidence type="ECO:0000256" key="1">
    <source>
        <dbReference type="SAM" id="Coils"/>
    </source>
</evidence>
<keyword evidence="1" id="KW-0175">Coiled coil</keyword>
<evidence type="ECO:0000313" key="4">
    <source>
        <dbReference type="Proteomes" id="UP001265746"/>
    </source>
</evidence>
<dbReference type="Proteomes" id="UP001265746">
    <property type="component" value="Unassembled WGS sequence"/>
</dbReference>
<accession>A0AAD9S322</accession>
<feature type="compositionally biased region" description="Acidic residues" evidence="2">
    <location>
        <begin position="104"/>
        <end position="122"/>
    </location>
</feature>
<organism evidence="3 4">
    <name type="scientific">Phomopsis amygdali</name>
    <name type="common">Fusicoccum amygdali</name>
    <dbReference type="NCBI Taxonomy" id="1214568"/>
    <lineage>
        <taxon>Eukaryota</taxon>
        <taxon>Fungi</taxon>
        <taxon>Dikarya</taxon>
        <taxon>Ascomycota</taxon>
        <taxon>Pezizomycotina</taxon>
        <taxon>Sordariomycetes</taxon>
        <taxon>Sordariomycetidae</taxon>
        <taxon>Diaporthales</taxon>
        <taxon>Diaporthaceae</taxon>
        <taxon>Diaporthe</taxon>
    </lineage>
</organism>
<protein>
    <submittedName>
        <fullName evidence="3">Uncharacterized protein</fullName>
    </submittedName>
</protein>
<feature type="coiled-coil region" evidence="1">
    <location>
        <begin position="268"/>
        <end position="302"/>
    </location>
</feature>
<reference evidence="3" key="1">
    <citation type="submission" date="2023-06" db="EMBL/GenBank/DDBJ databases">
        <authorList>
            <person name="Noh H."/>
        </authorList>
    </citation>
    <scope>NUCLEOTIDE SEQUENCE</scope>
    <source>
        <strain evidence="3">DUCC20226</strain>
    </source>
</reference>
<keyword evidence="4" id="KW-1185">Reference proteome</keyword>